<keyword evidence="2" id="KW-0689">Ribosomal protein</keyword>
<name>Q890P4_CLOTE</name>
<accession>Q890P4</accession>
<evidence type="ECO:0000256" key="1">
    <source>
        <dbReference type="SAM" id="Phobius"/>
    </source>
</evidence>
<keyword evidence="2" id="KW-0687">Ribonucleoprotein</keyword>
<dbReference type="Proteomes" id="UP000001412">
    <property type="component" value="Chromosome"/>
</dbReference>
<dbReference type="KEGG" id="ctc:CTC_02594"/>
<organism evidence="2 3">
    <name type="scientific">Clostridium tetani (strain Massachusetts / E88)</name>
    <dbReference type="NCBI Taxonomy" id="212717"/>
    <lineage>
        <taxon>Bacteria</taxon>
        <taxon>Bacillati</taxon>
        <taxon>Bacillota</taxon>
        <taxon>Clostridia</taxon>
        <taxon>Eubacteriales</taxon>
        <taxon>Clostridiaceae</taxon>
        <taxon>Clostridium</taxon>
    </lineage>
</organism>
<reference evidence="2 3" key="1">
    <citation type="journal article" date="2003" name="Proc. Natl. Acad. Sci. U.S.A.">
        <title>The genome sequence of Clostridium tetani, the causative agent of tetanus disease.</title>
        <authorList>
            <person name="Brueggemann H."/>
            <person name="Baumer S."/>
            <person name="Fricke W.F."/>
            <person name="Wiezer A."/>
            <person name="Liesegang H."/>
            <person name="Decker I."/>
            <person name="Herzberg C."/>
            <person name="Martinez-Arias R."/>
            <person name="Merkl R."/>
            <person name="Henne A."/>
            <person name="Gottschalk G."/>
        </authorList>
    </citation>
    <scope>NUCLEOTIDE SEQUENCE [LARGE SCALE GENOMIC DNA]</scope>
    <source>
        <strain evidence="3">Massachusetts / E88</strain>
    </source>
</reference>
<proteinExistence type="predicted"/>
<sequence length="113" mass="11780">MISPPTSSKSDFFTNLVLTGSLCAASLIASLAVSSSTPVNSNNTLPGLTTATQYSGVPLPEPIRVSAGFCVTGLSGKIFIQSFPPLLIYLFIAILADSIWLLVIQPHSVACIP</sequence>
<keyword evidence="3" id="KW-1185">Reference proteome</keyword>
<protein>
    <submittedName>
        <fullName evidence="2">Ribosomal protein</fullName>
    </submittedName>
</protein>
<gene>
    <name evidence="2" type="ordered locus">CTC_02594</name>
</gene>
<feature type="transmembrane region" description="Helical" evidence="1">
    <location>
        <begin position="86"/>
        <end position="104"/>
    </location>
</feature>
<evidence type="ECO:0000313" key="3">
    <source>
        <dbReference type="Proteomes" id="UP000001412"/>
    </source>
</evidence>
<keyword evidence="1" id="KW-1133">Transmembrane helix</keyword>
<dbReference type="EMBL" id="AE015927">
    <property type="protein sequence ID" value="AAO37051.1"/>
    <property type="molecule type" value="Genomic_DNA"/>
</dbReference>
<keyword evidence="1" id="KW-0472">Membrane</keyword>
<dbReference type="GO" id="GO:0005840">
    <property type="term" value="C:ribosome"/>
    <property type="evidence" value="ECO:0007669"/>
    <property type="project" value="UniProtKB-KW"/>
</dbReference>
<dbReference type="AlphaFoldDB" id="Q890P4"/>
<keyword evidence="1" id="KW-0812">Transmembrane</keyword>
<feature type="transmembrane region" description="Helical" evidence="1">
    <location>
        <begin position="12"/>
        <end position="33"/>
    </location>
</feature>
<dbReference type="HOGENOM" id="CLU_2262424_0_0_9"/>
<evidence type="ECO:0000313" key="2">
    <source>
        <dbReference type="EMBL" id="AAO37051.1"/>
    </source>
</evidence>